<protein>
    <submittedName>
        <fullName evidence="3">Helix-turn-helix transcriptional regulator</fullName>
    </submittedName>
</protein>
<dbReference type="Pfam" id="PF01381">
    <property type="entry name" value="HTH_3"/>
    <property type="match status" value="1"/>
</dbReference>
<sequence length="212" mass="23493">MNDNFPRILTLLRKENGVTQKQAAAALGVSQALLSHYENGIRECGLDFVVRAAEYYGVSCDYLLGRTPTPSGSKNDAGGASAGGKHDSLLGAVRMLLTMAERIGCERLTQEVEGYLTASVYRLFRKLYRIHPRNESGFFTIPEPRAELKARCRIEETAAETEILVKDSCCEKLLTAQEREKGLLTTDILISDYGDDGNAMLLLVRQEEETLK</sequence>
<reference evidence="3" key="1">
    <citation type="submission" date="2020-10" db="EMBL/GenBank/DDBJ databases">
        <authorList>
            <person name="Gilroy R."/>
        </authorList>
    </citation>
    <scope>NUCLEOTIDE SEQUENCE</scope>
    <source>
        <strain evidence="3">ChiBcec7-5410</strain>
    </source>
</reference>
<dbReference type="GO" id="GO:0003677">
    <property type="term" value="F:DNA binding"/>
    <property type="evidence" value="ECO:0007669"/>
    <property type="project" value="UniProtKB-KW"/>
</dbReference>
<dbReference type="CDD" id="cd00093">
    <property type="entry name" value="HTH_XRE"/>
    <property type="match status" value="1"/>
</dbReference>
<dbReference type="PANTHER" id="PTHR46558">
    <property type="entry name" value="TRACRIPTIONAL REGULATORY PROTEIN-RELATED-RELATED"/>
    <property type="match status" value="1"/>
</dbReference>
<evidence type="ECO:0000313" key="4">
    <source>
        <dbReference type="Proteomes" id="UP000824160"/>
    </source>
</evidence>
<accession>A0A9D1H7K9</accession>
<evidence type="ECO:0000313" key="3">
    <source>
        <dbReference type="EMBL" id="HIT95163.1"/>
    </source>
</evidence>
<dbReference type="Proteomes" id="UP000824160">
    <property type="component" value="Unassembled WGS sequence"/>
</dbReference>
<evidence type="ECO:0000256" key="1">
    <source>
        <dbReference type="ARBA" id="ARBA00023125"/>
    </source>
</evidence>
<gene>
    <name evidence="3" type="ORF">IAC43_08245</name>
</gene>
<dbReference type="PROSITE" id="PS50943">
    <property type="entry name" value="HTH_CROC1"/>
    <property type="match status" value="1"/>
</dbReference>
<feature type="domain" description="HTH cro/C1-type" evidence="2">
    <location>
        <begin position="9"/>
        <end position="63"/>
    </location>
</feature>
<dbReference type="SUPFAM" id="SSF47413">
    <property type="entry name" value="lambda repressor-like DNA-binding domains"/>
    <property type="match status" value="1"/>
</dbReference>
<dbReference type="InterPro" id="IPR010982">
    <property type="entry name" value="Lambda_DNA-bd_dom_sf"/>
</dbReference>
<dbReference type="AlphaFoldDB" id="A0A9D1H7K9"/>
<dbReference type="PANTHER" id="PTHR46558:SF11">
    <property type="entry name" value="HTH-TYPE TRANSCRIPTIONAL REGULATOR XRE"/>
    <property type="match status" value="1"/>
</dbReference>
<dbReference type="InterPro" id="IPR001387">
    <property type="entry name" value="Cro/C1-type_HTH"/>
</dbReference>
<dbReference type="EMBL" id="DVLW01000227">
    <property type="protein sequence ID" value="HIT95163.1"/>
    <property type="molecule type" value="Genomic_DNA"/>
</dbReference>
<organism evidence="3 4">
    <name type="scientific">Candidatus Faecivivens stercoripullorum</name>
    <dbReference type="NCBI Taxonomy" id="2840805"/>
    <lineage>
        <taxon>Bacteria</taxon>
        <taxon>Bacillati</taxon>
        <taxon>Bacillota</taxon>
        <taxon>Clostridia</taxon>
        <taxon>Eubacteriales</taxon>
        <taxon>Oscillospiraceae</taxon>
        <taxon>Oscillospiraceae incertae sedis</taxon>
        <taxon>Candidatus Faecivivens</taxon>
    </lineage>
</organism>
<dbReference type="SMART" id="SM00530">
    <property type="entry name" value="HTH_XRE"/>
    <property type="match status" value="1"/>
</dbReference>
<keyword evidence="1" id="KW-0238">DNA-binding</keyword>
<proteinExistence type="predicted"/>
<evidence type="ECO:0000259" key="2">
    <source>
        <dbReference type="PROSITE" id="PS50943"/>
    </source>
</evidence>
<reference evidence="3" key="2">
    <citation type="journal article" date="2021" name="PeerJ">
        <title>Extensive microbial diversity within the chicken gut microbiome revealed by metagenomics and culture.</title>
        <authorList>
            <person name="Gilroy R."/>
            <person name="Ravi A."/>
            <person name="Getino M."/>
            <person name="Pursley I."/>
            <person name="Horton D.L."/>
            <person name="Alikhan N.F."/>
            <person name="Baker D."/>
            <person name="Gharbi K."/>
            <person name="Hall N."/>
            <person name="Watson M."/>
            <person name="Adriaenssens E.M."/>
            <person name="Foster-Nyarko E."/>
            <person name="Jarju S."/>
            <person name="Secka A."/>
            <person name="Antonio M."/>
            <person name="Oren A."/>
            <person name="Chaudhuri R.R."/>
            <person name="La Ragione R."/>
            <person name="Hildebrand F."/>
            <person name="Pallen M.J."/>
        </authorList>
    </citation>
    <scope>NUCLEOTIDE SEQUENCE</scope>
    <source>
        <strain evidence="3">ChiBcec7-5410</strain>
    </source>
</reference>
<name>A0A9D1H7K9_9FIRM</name>
<comment type="caution">
    <text evidence="3">The sequence shown here is derived from an EMBL/GenBank/DDBJ whole genome shotgun (WGS) entry which is preliminary data.</text>
</comment>
<dbReference type="Gene3D" id="1.10.260.40">
    <property type="entry name" value="lambda repressor-like DNA-binding domains"/>
    <property type="match status" value="1"/>
</dbReference>